<dbReference type="EMBL" id="JH431944">
    <property type="status" value="NOT_ANNOTATED_CDS"/>
    <property type="molecule type" value="Genomic_DNA"/>
</dbReference>
<feature type="repeat" description="WD" evidence="4">
    <location>
        <begin position="804"/>
        <end position="845"/>
    </location>
</feature>
<dbReference type="InterPro" id="IPR015943">
    <property type="entry name" value="WD40/YVTN_repeat-like_dom_sf"/>
</dbReference>
<dbReference type="Gene3D" id="6.10.140.2220">
    <property type="match status" value="1"/>
</dbReference>
<evidence type="ECO:0000313" key="5">
    <source>
        <dbReference type="EnsemblMetazoa" id="SMAR009789-PA"/>
    </source>
</evidence>
<dbReference type="InterPro" id="IPR019775">
    <property type="entry name" value="WD40_repeat_CS"/>
</dbReference>
<dbReference type="eggNOG" id="KOG0266">
    <property type="taxonomic scope" value="Eukaryota"/>
</dbReference>
<dbReference type="PROSITE" id="PS50082">
    <property type="entry name" value="WD_REPEATS_2"/>
    <property type="match status" value="3"/>
</dbReference>
<dbReference type="SUPFAM" id="SSF47473">
    <property type="entry name" value="EF-hand"/>
    <property type="match status" value="1"/>
</dbReference>
<protein>
    <recommendedName>
        <fullName evidence="1">WD repeat-containing protein on Y chromosome</fullName>
    </recommendedName>
</protein>
<reference evidence="6" key="1">
    <citation type="submission" date="2011-05" db="EMBL/GenBank/DDBJ databases">
        <authorList>
            <person name="Richards S.R."/>
            <person name="Qu J."/>
            <person name="Jiang H."/>
            <person name="Jhangiani S.N."/>
            <person name="Agravi P."/>
            <person name="Goodspeed R."/>
            <person name="Gross S."/>
            <person name="Mandapat C."/>
            <person name="Jackson L."/>
            <person name="Mathew T."/>
            <person name="Pu L."/>
            <person name="Thornton R."/>
            <person name="Saada N."/>
            <person name="Wilczek-Boney K.B."/>
            <person name="Lee S."/>
            <person name="Kovar C."/>
            <person name="Wu Y."/>
            <person name="Scherer S.E."/>
            <person name="Worley K.C."/>
            <person name="Muzny D.M."/>
            <person name="Gibbs R."/>
        </authorList>
    </citation>
    <scope>NUCLEOTIDE SEQUENCE</scope>
    <source>
        <strain evidence="6">Brora</strain>
    </source>
</reference>
<keyword evidence="6" id="KW-1185">Reference proteome</keyword>
<accession>T1J7X5</accession>
<dbReference type="PhylomeDB" id="T1J7X5"/>
<dbReference type="Pfam" id="PF00400">
    <property type="entry name" value="WD40"/>
    <property type="match status" value="4"/>
</dbReference>
<proteinExistence type="predicted"/>
<dbReference type="InterPro" id="IPR001680">
    <property type="entry name" value="WD40_rpt"/>
</dbReference>
<evidence type="ECO:0000256" key="3">
    <source>
        <dbReference type="ARBA" id="ARBA00022737"/>
    </source>
</evidence>
<dbReference type="SMART" id="SM00320">
    <property type="entry name" value="WD40"/>
    <property type="match status" value="9"/>
</dbReference>
<name>T1J7X5_STRMM</name>
<dbReference type="PROSITE" id="PS00678">
    <property type="entry name" value="WD_REPEATS_1"/>
    <property type="match status" value="1"/>
</dbReference>
<dbReference type="PANTHER" id="PTHR44324">
    <property type="entry name" value="WD40 REPEAT DOMAIN 95"/>
    <property type="match status" value="1"/>
</dbReference>
<evidence type="ECO:0000256" key="4">
    <source>
        <dbReference type="PROSITE-ProRule" id="PRU00221"/>
    </source>
</evidence>
<evidence type="ECO:0000256" key="1">
    <source>
        <dbReference type="ARBA" id="ARBA00014901"/>
    </source>
</evidence>
<dbReference type="HOGENOM" id="CLU_248286_0_0_1"/>
<dbReference type="PANTHER" id="PTHR44324:SF6">
    <property type="entry name" value="EF-HAND CALCIUM BINDING DOMAIN 8"/>
    <property type="match status" value="1"/>
</dbReference>
<keyword evidence="2 4" id="KW-0853">WD repeat</keyword>
<keyword evidence="3" id="KW-0677">Repeat</keyword>
<dbReference type="InterPro" id="IPR036322">
    <property type="entry name" value="WD40_repeat_dom_sf"/>
</dbReference>
<dbReference type="Proteomes" id="UP000014500">
    <property type="component" value="Unassembled WGS sequence"/>
</dbReference>
<dbReference type="EnsemblMetazoa" id="SMAR009789-RA">
    <property type="protein sequence ID" value="SMAR009789-PA"/>
    <property type="gene ID" value="SMAR009789"/>
</dbReference>
<feature type="repeat" description="WD" evidence="4">
    <location>
        <begin position="1292"/>
        <end position="1323"/>
    </location>
</feature>
<feature type="repeat" description="WD" evidence="4">
    <location>
        <begin position="953"/>
        <end position="987"/>
    </location>
</feature>
<dbReference type="Gene3D" id="2.130.10.10">
    <property type="entry name" value="YVTN repeat-like/Quinoprotein amine dehydrogenase"/>
    <property type="match status" value="3"/>
</dbReference>
<reference evidence="5" key="2">
    <citation type="submission" date="2015-02" db="UniProtKB">
        <authorList>
            <consortium name="EnsemblMetazoa"/>
        </authorList>
    </citation>
    <scope>IDENTIFICATION</scope>
</reference>
<dbReference type="SUPFAM" id="SSF50978">
    <property type="entry name" value="WD40 repeat-like"/>
    <property type="match status" value="3"/>
</dbReference>
<dbReference type="STRING" id="126957.T1J7X5"/>
<dbReference type="PROSITE" id="PS50294">
    <property type="entry name" value="WD_REPEATS_REGION"/>
    <property type="match status" value="2"/>
</dbReference>
<organism evidence="5 6">
    <name type="scientific">Strigamia maritima</name>
    <name type="common">European centipede</name>
    <name type="synonym">Geophilus maritimus</name>
    <dbReference type="NCBI Taxonomy" id="126957"/>
    <lineage>
        <taxon>Eukaryota</taxon>
        <taxon>Metazoa</taxon>
        <taxon>Ecdysozoa</taxon>
        <taxon>Arthropoda</taxon>
        <taxon>Myriapoda</taxon>
        <taxon>Chilopoda</taxon>
        <taxon>Pleurostigmophora</taxon>
        <taxon>Geophilomorpha</taxon>
        <taxon>Linotaeniidae</taxon>
        <taxon>Strigamia</taxon>
    </lineage>
</organism>
<dbReference type="InterPro" id="IPR051242">
    <property type="entry name" value="WD-EF-hand_domain"/>
</dbReference>
<sequence length="1509" mass="173763">MNFSTAPAVLLYVEAEAYVDNIQTFSFEKIGTILWWNQHRQIEQLTMQAVTNASANEDEFVKELLLLYNKIPILIHELIVMEIWKQKLLKIMFKIHEDEDDANPSILAVSIALRHEANLVTLLETILFHGDCCESLKDVIVEVADYCHRRIVHLINICQENKSETEDPPTTDSLMSQTTQEDVQRQEEESQFQIDLKCISILRYICDNLDNLPFSLTPRFLDTYDFPLLMVAIMEESPWIRTKKNKEGKLIRMMYENGGWQPVLSQNTLKIGKIEAQVWMVMLRLLVGTENKYEVTNMRKNRLVKLRPLLSEVKMDQIPALAMLVRFLDMISFSETGPAKRNVLIEQVPELWTQLMSDGEKKGWKKIARTLTTRFFNDDQVKEQIKHWATVYDPTIWEHLLPDAPKCASCGKEAHKRCSKCKNEWYCGRSTTKQLMSLQDLLNETRLKLLELHFTQLESEDISVTLTQFACMISNVLDSDYNKKELELIFNKIDSMSKGYIDWNCFISYIASEMQMREHILSISEGTIESTFRTIKPGHQDTVCAIDIMPYLSPDVSSVDYYTGRYITASKDGCIRVWSQQWQLLKSKQCLSEWSQRKKNTWMLHMTCMPNTLIIAVATVNESIDFYDYTSNKMDLVCSLCEIGAIVTCLHYWYTPTRLEEGCLTFGDSSGNVTHLHFIDCLENRLFGLPQTYRNIQRVPFAEVLNNKIKFVKALQFAPMHEEWVKQVCYVPLLKSIISCSINSNYSMILQSTVLDQSRRIFAINKGINCFDYNDKLGVIATGGIDRCLRIWNPFINRRCMATFYGHSTPITHVVIIDEADQVLSLSTDKSLKVWDLKDETCVQSLFGKLIPTGPYPITCFFHNKLKRQIVLATSHVITIDRIWDAGGHDLMNFLTHPKPLVGVLYSEIYNEVITGCEQGIIIFWRLDTGQKSFQITNAHSVRLDGIITGVEITAMALDAFKRALITAGHDNLLKMWNLSNGTLLRSLDVPNLLQVNVILPTMKNIYYAGWNRRVFRTNTNMDKDSVKLWPIRHDDDILDMAYLEPNILITCSWDGRTKLWVLELGVVKNTYSLFYYFSEKNLTFMLSGTGIFRSESLRSSWKSVKYLSPSLTSDSGSLKSGKHKLKIGPKILAKYSALYQMRQNPPGLTCMLVLAKRKPNKVTGNLFLANINGIIEVWSTHLSGEPLAVFTGVTTSNHFVTCMATDPKNNYLLFTGDSFGYIRVWYLRYFHNAAEPITPTDQNDKEVADFPFMRSAFTHLAAKVKNDFAKFKPYEFSESLDIEHPFILTSFRAHLSTIKKIIYVPERKLLLSASSDQSVRLWTETGKYLATFGDNRGWNLNDLLMKRLSKPFERTAPYDIRQHGSAVSLQVEMDGIGKRWQKLRYLFYYLYVKAVMRRKLPKTRLEVAKIKTPRGSTVENLQKLKKEQELLQLGSPIGNLFEFKKCPKRMLKLPKQNTFKGAVYANMINADVQPIHLEEILNSLNQENYIKLKYKRKASSAATHIPLK</sequence>
<dbReference type="SUPFAM" id="SSF144232">
    <property type="entry name" value="HIT/MYND zinc finger-like"/>
    <property type="match status" value="1"/>
</dbReference>
<evidence type="ECO:0000313" key="6">
    <source>
        <dbReference type="Proteomes" id="UP000014500"/>
    </source>
</evidence>
<dbReference type="InterPro" id="IPR011992">
    <property type="entry name" value="EF-hand-dom_pair"/>
</dbReference>
<evidence type="ECO:0000256" key="2">
    <source>
        <dbReference type="ARBA" id="ARBA00022574"/>
    </source>
</evidence>